<reference evidence="2" key="2">
    <citation type="submission" date="2021-08" db="EMBL/GenBank/DDBJ databases">
        <authorList>
            <person name="Eriksson T."/>
        </authorList>
    </citation>
    <scope>NUCLEOTIDE SEQUENCE</scope>
    <source>
        <strain evidence="2">Stoneville</strain>
        <tissue evidence="2">Whole head</tissue>
    </source>
</reference>
<comment type="caution">
    <text evidence="2">The sequence shown here is derived from an EMBL/GenBank/DDBJ whole genome shotgun (WGS) entry which is preliminary data.</text>
</comment>
<keyword evidence="3" id="KW-1185">Reference proteome</keyword>
<accession>A0A8J6HNU6</accession>
<evidence type="ECO:0000313" key="3">
    <source>
        <dbReference type="Proteomes" id="UP000719412"/>
    </source>
</evidence>
<name>A0A8J6HNU6_TENMO</name>
<evidence type="ECO:0000256" key="1">
    <source>
        <dbReference type="SAM" id="MobiDB-lite"/>
    </source>
</evidence>
<proteinExistence type="predicted"/>
<feature type="region of interest" description="Disordered" evidence="1">
    <location>
        <begin position="73"/>
        <end position="119"/>
    </location>
</feature>
<sequence>MPHVIYNQQAIPMSVIRRQEPTVYAQIDMKRIPQCLQPLSPPHPSSFQTLHHPHLPAYIPRPLREEQLMHENAISAETPLMSPRDTSVSPATAARGQQHEDPHDDLHAAENGDGDSLLT</sequence>
<dbReference type="EMBL" id="JABDTM020019626">
    <property type="protein sequence ID" value="KAH0817361.1"/>
    <property type="molecule type" value="Genomic_DNA"/>
</dbReference>
<reference evidence="2" key="1">
    <citation type="journal article" date="2020" name="J Insects Food Feed">
        <title>The yellow mealworm (Tenebrio molitor) genome: a resource for the emerging insects as food and feed industry.</title>
        <authorList>
            <person name="Eriksson T."/>
            <person name="Andere A."/>
            <person name="Kelstrup H."/>
            <person name="Emery V."/>
            <person name="Picard C."/>
        </authorList>
    </citation>
    <scope>NUCLEOTIDE SEQUENCE</scope>
    <source>
        <strain evidence="2">Stoneville</strain>
        <tissue evidence="2">Whole head</tissue>
    </source>
</reference>
<protein>
    <submittedName>
        <fullName evidence="2">Uncharacterized protein</fullName>
    </submittedName>
</protein>
<organism evidence="2 3">
    <name type="scientific">Tenebrio molitor</name>
    <name type="common">Yellow mealworm beetle</name>
    <dbReference type="NCBI Taxonomy" id="7067"/>
    <lineage>
        <taxon>Eukaryota</taxon>
        <taxon>Metazoa</taxon>
        <taxon>Ecdysozoa</taxon>
        <taxon>Arthropoda</taxon>
        <taxon>Hexapoda</taxon>
        <taxon>Insecta</taxon>
        <taxon>Pterygota</taxon>
        <taxon>Neoptera</taxon>
        <taxon>Endopterygota</taxon>
        <taxon>Coleoptera</taxon>
        <taxon>Polyphaga</taxon>
        <taxon>Cucujiformia</taxon>
        <taxon>Tenebrionidae</taxon>
        <taxon>Tenebrio</taxon>
    </lineage>
</organism>
<dbReference type="Proteomes" id="UP000719412">
    <property type="component" value="Unassembled WGS sequence"/>
</dbReference>
<feature type="compositionally biased region" description="Basic and acidic residues" evidence="1">
    <location>
        <begin position="97"/>
        <end position="110"/>
    </location>
</feature>
<dbReference type="AlphaFoldDB" id="A0A8J6HNU6"/>
<gene>
    <name evidence="2" type="ORF">GEV33_005430</name>
</gene>
<evidence type="ECO:0000313" key="2">
    <source>
        <dbReference type="EMBL" id="KAH0817361.1"/>
    </source>
</evidence>